<gene>
    <name evidence="1" type="ORF">TNIN_319121</name>
</gene>
<keyword evidence="2" id="KW-1185">Reference proteome</keyword>
<sequence>MYKKNDVKQDDPLRKIIFPSPSWLSPTTGGIEPDDNTRPYRTILVDCYLLDQDIRGTDFISNDLSKSDRGLTYLGRSHNFKIMEFLNFYFGRAVTALTHPPVTSSLSEVKRGLYR</sequence>
<dbReference type="AlphaFoldDB" id="A0A8X6JD60"/>
<dbReference type="EMBL" id="BMAV01027575">
    <property type="protein sequence ID" value="GFS60414.1"/>
    <property type="molecule type" value="Genomic_DNA"/>
</dbReference>
<comment type="caution">
    <text evidence="1">The sequence shown here is derived from an EMBL/GenBank/DDBJ whole genome shotgun (WGS) entry which is preliminary data.</text>
</comment>
<evidence type="ECO:0000313" key="2">
    <source>
        <dbReference type="Proteomes" id="UP000886998"/>
    </source>
</evidence>
<name>A0A8X6JD60_9ARAC</name>
<reference evidence="1" key="1">
    <citation type="submission" date="2020-08" db="EMBL/GenBank/DDBJ databases">
        <title>Multicomponent nature underlies the extraordinary mechanical properties of spider dragline silk.</title>
        <authorList>
            <person name="Kono N."/>
            <person name="Nakamura H."/>
            <person name="Mori M."/>
            <person name="Yoshida Y."/>
            <person name="Ohtoshi R."/>
            <person name="Malay A.D."/>
            <person name="Moran D.A.P."/>
            <person name="Tomita M."/>
            <person name="Numata K."/>
            <person name="Arakawa K."/>
        </authorList>
    </citation>
    <scope>NUCLEOTIDE SEQUENCE</scope>
</reference>
<evidence type="ECO:0000313" key="1">
    <source>
        <dbReference type="EMBL" id="GFS60414.1"/>
    </source>
</evidence>
<dbReference type="Proteomes" id="UP000886998">
    <property type="component" value="Unassembled WGS sequence"/>
</dbReference>
<proteinExistence type="predicted"/>
<protein>
    <submittedName>
        <fullName evidence="1">Uncharacterized protein</fullName>
    </submittedName>
</protein>
<accession>A0A8X6JD60</accession>
<organism evidence="1 2">
    <name type="scientific">Trichonephila inaurata madagascariensis</name>
    <dbReference type="NCBI Taxonomy" id="2747483"/>
    <lineage>
        <taxon>Eukaryota</taxon>
        <taxon>Metazoa</taxon>
        <taxon>Ecdysozoa</taxon>
        <taxon>Arthropoda</taxon>
        <taxon>Chelicerata</taxon>
        <taxon>Arachnida</taxon>
        <taxon>Araneae</taxon>
        <taxon>Araneomorphae</taxon>
        <taxon>Entelegynae</taxon>
        <taxon>Araneoidea</taxon>
        <taxon>Nephilidae</taxon>
        <taxon>Trichonephila</taxon>
        <taxon>Trichonephila inaurata</taxon>
    </lineage>
</organism>